<evidence type="ECO:0000256" key="4">
    <source>
        <dbReference type="ARBA" id="ARBA00022989"/>
    </source>
</evidence>
<name>A0A1H7MF51_9LACT</name>
<gene>
    <name evidence="7" type="ORF">SAMN04488099_11189</name>
</gene>
<dbReference type="EMBL" id="FNZU01000011">
    <property type="protein sequence ID" value="SEL09960.1"/>
    <property type="molecule type" value="Genomic_DNA"/>
</dbReference>
<feature type="transmembrane region" description="Helical" evidence="6">
    <location>
        <begin position="320"/>
        <end position="337"/>
    </location>
</feature>
<dbReference type="Proteomes" id="UP000199081">
    <property type="component" value="Unassembled WGS sequence"/>
</dbReference>
<feature type="transmembrane region" description="Helical" evidence="6">
    <location>
        <begin position="48"/>
        <end position="66"/>
    </location>
</feature>
<evidence type="ECO:0000256" key="6">
    <source>
        <dbReference type="SAM" id="Phobius"/>
    </source>
</evidence>
<sequence length="397" mass="44264">MNNEKYPQRIDYGVILSVMLLAIISILSLYSTTVLIQDGSIGMTVRQIAWYGIGTIAVLVIMQFDSEQLWKMTTYLYIAGLIILLLTLVFYDREIAAKTGGNRWVTLGPIGTVQPSEFVKIPYILMLAKTITKHNSVYRVREYQTDFLLIGKLAVIGLVPVVIVFMQRDLGTALVYLAMLIGVVLLSGIKWQILLPVFLLVSTVGITLILLVVYNREFLLNTGLFRPYQFARIDTWLNPHQGASDTSYQIVQTFKAIGSGGVFGKGFGVSEVYVPVRESDMIFATIGENFGFAGGALLIFIYFILVYHMIRVVYDTKNEFYAYIATGVIMMIVFHVLENIGMNIGLLPMTGIPLPFVSQGGSSLLGNMMGIGLIMSMRFHHKSYFFSGEGEEFHPGS</sequence>
<dbReference type="GO" id="GO:0008360">
    <property type="term" value="P:regulation of cell shape"/>
    <property type="evidence" value="ECO:0007669"/>
    <property type="project" value="UniProtKB-KW"/>
</dbReference>
<feature type="transmembrane region" description="Helical" evidence="6">
    <location>
        <begin position="194"/>
        <end position="214"/>
    </location>
</feature>
<dbReference type="InterPro" id="IPR018365">
    <property type="entry name" value="Cell_cycle_FtsW-rel_CS"/>
</dbReference>
<feature type="transmembrane region" description="Helical" evidence="6">
    <location>
        <begin position="72"/>
        <end position="91"/>
    </location>
</feature>
<dbReference type="PANTHER" id="PTHR30474:SF1">
    <property type="entry name" value="PEPTIDOGLYCAN GLYCOSYLTRANSFERASE MRDB"/>
    <property type="match status" value="1"/>
</dbReference>
<dbReference type="OrthoDB" id="9768187at2"/>
<organism evidence="7 8">
    <name type="scientific">Alkalibacterium pelagium</name>
    <dbReference type="NCBI Taxonomy" id="426702"/>
    <lineage>
        <taxon>Bacteria</taxon>
        <taxon>Bacillati</taxon>
        <taxon>Bacillota</taxon>
        <taxon>Bacilli</taxon>
        <taxon>Lactobacillales</taxon>
        <taxon>Carnobacteriaceae</taxon>
        <taxon>Alkalibacterium</taxon>
    </lineage>
</organism>
<feature type="transmembrane region" description="Helical" evidence="6">
    <location>
        <begin position="173"/>
        <end position="189"/>
    </location>
</feature>
<evidence type="ECO:0000256" key="2">
    <source>
        <dbReference type="ARBA" id="ARBA00022692"/>
    </source>
</evidence>
<dbReference type="GO" id="GO:0032153">
    <property type="term" value="C:cell division site"/>
    <property type="evidence" value="ECO:0007669"/>
    <property type="project" value="TreeGrafter"/>
</dbReference>
<dbReference type="PROSITE" id="PS00428">
    <property type="entry name" value="FTSW_RODA_SPOVE"/>
    <property type="match status" value="1"/>
</dbReference>
<feature type="transmembrane region" description="Helical" evidence="6">
    <location>
        <begin position="12"/>
        <end position="36"/>
    </location>
</feature>
<dbReference type="AlphaFoldDB" id="A0A1H7MF51"/>
<evidence type="ECO:0000256" key="5">
    <source>
        <dbReference type="ARBA" id="ARBA00023136"/>
    </source>
</evidence>
<evidence type="ECO:0000313" key="8">
    <source>
        <dbReference type="Proteomes" id="UP000199081"/>
    </source>
</evidence>
<keyword evidence="3" id="KW-0133">Cell shape</keyword>
<dbReference type="GO" id="GO:0015648">
    <property type="term" value="F:lipid-linked peptidoglycan transporter activity"/>
    <property type="evidence" value="ECO:0007669"/>
    <property type="project" value="TreeGrafter"/>
</dbReference>
<evidence type="ECO:0000256" key="3">
    <source>
        <dbReference type="ARBA" id="ARBA00022960"/>
    </source>
</evidence>
<dbReference type="RefSeq" id="WP_091482014.1">
    <property type="nucleotide sequence ID" value="NZ_BJYC01000013.1"/>
</dbReference>
<reference evidence="8" key="1">
    <citation type="submission" date="2016-10" db="EMBL/GenBank/DDBJ databases">
        <authorList>
            <person name="Varghese N."/>
            <person name="Submissions S."/>
        </authorList>
    </citation>
    <scope>NUCLEOTIDE SEQUENCE [LARGE SCALE GENOMIC DNA]</scope>
    <source>
        <strain evidence="8">DSM 19183</strain>
    </source>
</reference>
<keyword evidence="4 6" id="KW-1133">Transmembrane helix</keyword>
<dbReference type="Pfam" id="PF01098">
    <property type="entry name" value="FTSW_RODA_SPOVE"/>
    <property type="match status" value="1"/>
</dbReference>
<feature type="transmembrane region" description="Helical" evidence="6">
    <location>
        <begin position="147"/>
        <end position="167"/>
    </location>
</feature>
<protein>
    <submittedName>
        <fullName evidence="7">Rod shape determining protein RodA</fullName>
    </submittedName>
</protein>
<proteinExistence type="predicted"/>
<keyword evidence="5 6" id="KW-0472">Membrane</keyword>
<feature type="transmembrane region" description="Helical" evidence="6">
    <location>
        <begin position="290"/>
        <end position="308"/>
    </location>
</feature>
<comment type="subcellular location">
    <subcellularLocation>
        <location evidence="1">Membrane</location>
        <topology evidence="1">Multi-pass membrane protein</topology>
    </subcellularLocation>
</comment>
<dbReference type="STRING" id="426702.SAMN04488099_11189"/>
<accession>A0A1H7MF51</accession>
<feature type="transmembrane region" description="Helical" evidence="6">
    <location>
        <begin position="357"/>
        <end position="375"/>
    </location>
</feature>
<dbReference type="InterPro" id="IPR001182">
    <property type="entry name" value="FtsW/RodA"/>
</dbReference>
<dbReference type="GO" id="GO:0005886">
    <property type="term" value="C:plasma membrane"/>
    <property type="evidence" value="ECO:0007669"/>
    <property type="project" value="TreeGrafter"/>
</dbReference>
<dbReference type="GO" id="GO:0051301">
    <property type="term" value="P:cell division"/>
    <property type="evidence" value="ECO:0007669"/>
    <property type="project" value="InterPro"/>
</dbReference>
<evidence type="ECO:0000256" key="1">
    <source>
        <dbReference type="ARBA" id="ARBA00004141"/>
    </source>
</evidence>
<evidence type="ECO:0000313" key="7">
    <source>
        <dbReference type="EMBL" id="SEL09960.1"/>
    </source>
</evidence>
<keyword evidence="2 6" id="KW-0812">Transmembrane</keyword>
<dbReference type="PANTHER" id="PTHR30474">
    <property type="entry name" value="CELL CYCLE PROTEIN"/>
    <property type="match status" value="1"/>
</dbReference>
<keyword evidence="8" id="KW-1185">Reference proteome</keyword>